<sequence length="172" mass="18856">MPISNKPKPGEILICHFPTDQSELVDGEMTKDRLVIVMNKPLQGRGKLVNVVPISMTAPEQVMPWHVRVPVECLPAAAQHRSGERWAKCDMISTVGWGRLNRYEAPMRSGRRVFQDGRTDMATYVAVKKALATVLNIDASLFRPASTEVIQTDDRATGAVASSDAPNTVSAD</sequence>
<dbReference type="RefSeq" id="WP_139981088.1">
    <property type="nucleotide sequence ID" value="NZ_CP041046.1"/>
</dbReference>
<dbReference type="EMBL" id="CP041046">
    <property type="protein sequence ID" value="QDE39010.1"/>
    <property type="molecule type" value="Genomic_DNA"/>
</dbReference>
<dbReference type="GO" id="GO:0003677">
    <property type="term" value="F:DNA binding"/>
    <property type="evidence" value="ECO:0007669"/>
    <property type="project" value="InterPro"/>
</dbReference>
<proteinExistence type="predicted"/>
<reference evidence="1 2" key="1">
    <citation type="submission" date="2019-06" db="EMBL/GenBank/DDBJ databases">
        <title>A complete genome sequence for Luteibacter pinisoli MAH-14.</title>
        <authorList>
            <person name="Baltrus D.A."/>
        </authorList>
    </citation>
    <scope>NUCLEOTIDE SEQUENCE [LARGE SCALE GENOMIC DNA]</scope>
    <source>
        <strain evidence="1 2">MAH-14</strain>
    </source>
</reference>
<dbReference type="SUPFAM" id="SSF50118">
    <property type="entry name" value="Cell growth inhibitor/plasmid maintenance toxic component"/>
    <property type="match status" value="1"/>
</dbReference>
<evidence type="ECO:0000313" key="2">
    <source>
        <dbReference type="Proteomes" id="UP000316093"/>
    </source>
</evidence>
<gene>
    <name evidence="1" type="ORF">FIV34_07260</name>
</gene>
<dbReference type="InterPro" id="IPR003477">
    <property type="entry name" value="PemK-like"/>
</dbReference>
<organism evidence="1 2">
    <name type="scientific">Luteibacter pinisoli</name>
    <dbReference type="NCBI Taxonomy" id="2589080"/>
    <lineage>
        <taxon>Bacteria</taxon>
        <taxon>Pseudomonadati</taxon>
        <taxon>Pseudomonadota</taxon>
        <taxon>Gammaproteobacteria</taxon>
        <taxon>Lysobacterales</taxon>
        <taxon>Rhodanobacteraceae</taxon>
        <taxon>Luteibacter</taxon>
    </lineage>
</organism>
<dbReference type="Proteomes" id="UP000316093">
    <property type="component" value="Chromosome"/>
</dbReference>
<accession>A0A4Y5Z128</accession>
<dbReference type="Gene3D" id="2.30.30.110">
    <property type="match status" value="1"/>
</dbReference>
<protein>
    <recommendedName>
        <fullName evidence="3">Type II toxin-antitoxin system PemK/MazF family toxin</fullName>
    </recommendedName>
</protein>
<keyword evidence="2" id="KW-1185">Reference proteome</keyword>
<dbReference type="Pfam" id="PF02452">
    <property type="entry name" value="PemK_toxin"/>
    <property type="match status" value="1"/>
</dbReference>
<name>A0A4Y5Z128_9GAMM</name>
<dbReference type="InterPro" id="IPR011067">
    <property type="entry name" value="Plasmid_toxin/cell-grow_inhib"/>
</dbReference>
<dbReference type="KEGG" id="lpy:FIV34_07260"/>
<evidence type="ECO:0000313" key="1">
    <source>
        <dbReference type="EMBL" id="QDE39010.1"/>
    </source>
</evidence>
<dbReference type="OrthoDB" id="7565736at2"/>
<dbReference type="AlphaFoldDB" id="A0A4Y5Z128"/>
<evidence type="ECO:0008006" key="3">
    <source>
        <dbReference type="Google" id="ProtNLM"/>
    </source>
</evidence>